<protein>
    <submittedName>
        <fullName evidence="1">Uncharacterized protein</fullName>
    </submittedName>
</protein>
<dbReference type="Proteomes" id="UP000290909">
    <property type="component" value="Chromosome"/>
</dbReference>
<dbReference type="STRING" id="1408416.GCA_000702765_01270"/>
<sequence>MQIERQAYIVDFVGKEVPKKLEKMDINLVYVSKKANYAIVYFDRAKGEKLLLTQLQNVKGFIGVHPSLLFNEEANI</sequence>
<keyword evidence="2" id="KW-1185">Reference proteome</keyword>
<dbReference type="EMBL" id="LR215050">
    <property type="protein sequence ID" value="VEU83192.1"/>
    <property type="molecule type" value="Genomic_DNA"/>
</dbReference>
<gene>
    <name evidence="1" type="ORF">NCTC10172_01249</name>
</gene>
<dbReference type="RefSeq" id="WP_035370001.1">
    <property type="nucleotide sequence ID" value="NZ_LR215050.1"/>
</dbReference>
<accession>A0A449BL84</accession>
<organism evidence="1 2">
    <name type="scientific">Acholeplasma hippikon</name>
    <dbReference type="NCBI Taxonomy" id="264636"/>
    <lineage>
        <taxon>Bacteria</taxon>
        <taxon>Bacillati</taxon>
        <taxon>Mycoplasmatota</taxon>
        <taxon>Mollicutes</taxon>
        <taxon>Acholeplasmatales</taxon>
        <taxon>Acholeplasmataceae</taxon>
        <taxon>Acholeplasma</taxon>
    </lineage>
</organism>
<dbReference type="KEGG" id="ahk:NCTC10172_01249"/>
<evidence type="ECO:0000313" key="2">
    <source>
        <dbReference type="Proteomes" id="UP000290909"/>
    </source>
</evidence>
<proteinExistence type="predicted"/>
<name>A0A449BL84_9MOLU</name>
<evidence type="ECO:0000313" key="1">
    <source>
        <dbReference type="EMBL" id="VEU83192.1"/>
    </source>
</evidence>
<dbReference type="AlphaFoldDB" id="A0A449BL84"/>
<reference evidence="1 2" key="1">
    <citation type="submission" date="2019-01" db="EMBL/GenBank/DDBJ databases">
        <authorList>
            <consortium name="Pathogen Informatics"/>
        </authorList>
    </citation>
    <scope>NUCLEOTIDE SEQUENCE [LARGE SCALE GENOMIC DNA]</scope>
    <source>
        <strain evidence="1 2">NCTC10172</strain>
    </source>
</reference>